<feature type="domain" description="Nudix hydrolase" evidence="2">
    <location>
        <begin position="4"/>
        <end position="138"/>
    </location>
</feature>
<dbReference type="InterPro" id="IPR020084">
    <property type="entry name" value="NUDIX_hydrolase_CS"/>
</dbReference>
<reference evidence="3 4" key="1">
    <citation type="submission" date="2018-08" db="EMBL/GenBank/DDBJ databases">
        <title>A genome reference for cultivated species of the human gut microbiota.</title>
        <authorList>
            <person name="Zou Y."/>
            <person name="Xue W."/>
            <person name="Luo G."/>
        </authorList>
    </citation>
    <scope>NUCLEOTIDE SEQUENCE [LARGE SCALE GENOMIC DNA]</scope>
    <source>
        <strain evidence="3 4">OF01-2LB</strain>
    </source>
</reference>
<evidence type="ECO:0000313" key="3">
    <source>
        <dbReference type="EMBL" id="RGC12434.1"/>
    </source>
</evidence>
<dbReference type="Proteomes" id="UP000260025">
    <property type="component" value="Unassembled WGS sequence"/>
</dbReference>
<dbReference type="SUPFAM" id="SSF55811">
    <property type="entry name" value="Nudix"/>
    <property type="match status" value="1"/>
</dbReference>
<keyword evidence="1" id="KW-0378">Hydrolase</keyword>
<gene>
    <name evidence="3" type="ORF">DXA38_17060</name>
</gene>
<dbReference type="GO" id="GO:0006203">
    <property type="term" value="P:dGTP catabolic process"/>
    <property type="evidence" value="ECO:0007669"/>
    <property type="project" value="TreeGrafter"/>
</dbReference>
<protein>
    <submittedName>
        <fullName evidence="3">NUDIX domain-containing protein</fullName>
    </submittedName>
</protein>
<dbReference type="CDD" id="cd04678">
    <property type="entry name" value="NUDIX_MTH2_Nudt15"/>
    <property type="match status" value="1"/>
</dbReference>
<dbReference type="GO" id="GO:0035539">
    <property type="term" value="F:8-oxo-7,8-dihydrodeoxyguanosine triphosphate pyrophosphatase activity"/>
    <property type="evidence" value="ECO:0007669"/>
    <property type="project" value="TreeGrafter"/>
</dbReference>
<evidence type="ECO:0000256" key="1">
    <source>
        <dbReference type="ARBA" id="ARBA00022801"/>
    </source>
</evidence>
<dbReference type="Gene3D" id="3.90.79.10">
    <property type="entry name" value="Nucleoside Triphosphate Pyrophosphohydrolase"/>
    <property type="match status" value="1"/>
</dbReference>
<dbReference type="PROSITE" id="PS51462">
    <property type="entry name" value="NUDIX"/>
    <property type="match status" value="1"/>
</dbReference>
<evidence type="ECO:0000313" key="4">
    <source>
        <dbReference type="Proteomes" id="UP000260025"/>
    </source>
</evidence>
<dbReference type="OrthoDB" id="9810648at2"/>
<dbReference type="Pfam" id="PF00293">
    <property type="entry name" value="NUDIX"/>
    <property type="match status" value="1"/>
</dbReference>
<dbReference type="PANTHER" id="PTHR16099">
    <property type="entry name" value="8-OXO-DGTP DIPHOSPHATES NUDT15"/>
    <property type="match status" value="1"/>
</dbReference>
<dbReference type="AlphaFoldDB" id="A0A3E2VPG2"/>
<dbReference type="PROSITE" id="PS00893">
    <property type="entry name" value="NUDIX_BOX"/>
    <property type="match status" value="1"/>
</dbReference>
<accession>A0A3E2VPG2</accession>
<name>A0A3E2VPG2_CLOIN</name>
<comment type="caution">
    <text evidence="3">The sequence shown here is derived from an EMBL/GenBank/DDBJ whole genome shotgun (WGS) entry which is preliminary data.</text>
</comment>
<dbReference type="InterPro" id="IPR000086">
    <property type="entry name" value="NUDIX_hydrolase_dom"/>
</dbReference>
<dbReference type="GO" id="GO:0005829">
    <property type="term" value="C:cytosol"/>
    <property type="evidence" value="ECO:0007669"/>
    <property type="project" value="TreeGrafter"/>
</dbReference>
<evidence type="ECO:0000259" key="2">
    <source>
        <dbReference type="PROSITE" id="PS51462"/>
    </source>
</evidence>
<sequence>MEEIIRVGIGVLIVQNGRILLGHRVQNAADTGGIYEPDSWCLPGGKQEYGETVLQGAIRETKEETNLDIADLFVFSAADDIQPDRHFVTIQVIARACSGELRVNEPAKQDAWEWFPIDQLPKHIYSPSKKFIDAYCMAENRCVRTMNAEGEGYEAV</sequence>
<dbReference type="EMBL" id="QVEV01000031">
    <property type="protein sequence ID" value="RGC12434.1"/>
    <property type="molecule type" value="Genomic_DNA"/>
</dbReference>
<dbReference type="InterPro" id="IPR015797">
    <property type="entry name" value="NUDIX_hydrolase-like_dom_sf"/>
</dbReference>
<dbReference type="RefSeq" id="WP_117444231.1">
    <property type="nucleotide sequence ID" value="NZ_JAJFEN010000025.1"/>
</dbReference>
<dbReference type="PANTHER" id="PTHR16099:SF5">
    <property type="entry name" value="NUCLEOTIDE TRIPHOSPHATE DIPHOSPHATASE NUDT15"/>
    <property type="match status" value="1"/>
</dbReference>
<proteinExistence type="predicted"/>
<organism evidence="3 4">
    <name type="scientific">Clostridium innocuum</name>
    <dbReference type="NCBI Taxonomy" id="1522"/>
    <lineage>
        <taxon>Bacteria</taxon>
        <taxon>Bacillati</taxon>
        <taxon>Bacillota</taxon>
        <taxon>Clostridia</taxon>
        <taxon>Eubacteriales</taxon>
        <taxon>Clostridiaceae</taxon>
        <taxon>Clostridium</taxon>
    </lineage>
</organism>